<dbReference type="Gene3D" id="6.10.250.690">
    <property type="match status" value="1"/>
</dbReference>
<dbReference type="GeneID" id="68842006"/>
<dbReference type="PANTHER" id="PTHR48111">
    <property type="entry name" value="REGULATOR OF RPOS"/>
    <property type="match status" value="1"/>
</dbReference>
<dbReference type="EMBL" id="JBDOJC010000001">
    <property type="protein sequence ID" value="MEO2217612.1"/>
    <property type="molecule type" value="Genomic_DNA"/>
</dbReference>
<dbReference type="InterPro" id="IPR039420">
    <property type="entry name" value="WalR-like"/>
</dbReference>
<gene>
    <name evidence="11" type="ORF">ABGV49_11150</name>
    <name evidence="10" type="ORF">BKX93_12380</name>
</gene>
<accession>A0A1D9LHG6</accession>
<dbReference type="EMBL" id="CP017707">
    <property type="protein sequence ID" value="AOZ50709.1"/>
    <property type="molecule type" value="Genomic_DNA"/>
</dbReference>
<keyword evidence="13" id="KW-1185">Reference proteome</keyword>
<dbReference type="SMART" id="SM00448">
    <property type="entry name" value="REC"/>
    <property type="match status" value="1"/>
</dbReference>
<dbReference type="GO" id="GO:0032993">
    <property type="term" value="C:protein-DNA complex"/>
    <property type="evidence" value="ECO:0007669"/>
    <property type="project" value="TreeGrafter"/>
</dbReference>
<evidence type="ECO:0000313" key="10">
    <source>
        <dbReference type="EMBL" id="AOZ50709.1"/>
    </source>
</evidence>
<keyword evidence="1 6" id="KW-0597">Phosphoprotein</keyword>
<dbReference type="PANTHER" id="PTHR48111:SF1">
    <property type="entry name" value="TWO-COMPONENT RESPONSE REGULATOR ORR33"/>
    <property type="match status" value="1"/>
</dbReference>
<dbReference type="GO" id="GO:0006355">
    <property type="term" value="P:regulation of DNA-templated transcription"/>
    <property type="evidence" value="ECO:0007669"/>
    <property type="project" value="InterPro"/>
</dbReference>
<evidence type="ECO:0000313" key="13">
    <source>
        <dbReference type="Proteomes" id="UP001455709"/>
    </source>
</evidence>
<sequence length="218" mass="23986">MHLLIVEDDLDLGRALQAALKAEAVTTEWVRQLADADALFEPDRFDCVLLDLGLPDGSGLALLRAWRARQIAVPVIMITASADLNDKLAGLDDGADDYLCKPFAVSEMVSRVRAVCRRSARQASEVWSLGALSLKPRVHLAWLDGLALDLSPREFRLLVELARDPGRIVSKTVLGQRLEPLGDIVDGATIEVHLSNLRRKIGAERIRTVRGVGYQYVV</sequence>
<dbReference type="InterPro" id="IPR001867">
    <property type="entry name" value="OmpR/PhoB-type_DNA-bd"/>
</dbReference>
<dbReference type="GO" id="GO:0000156">
    <property type="term" value="F:phosphorelay response regulator activity"/>
    <property type="evidence" value="ECO:0007669"/>
    <property type="project" value="TreeGrafter"/>
</dbReference>
<dbReference type="GO" id="GO:0005829">
    <property type="term" value="C:cytosol"/>
    <property type="evidence" value="ECO:0007669"/>
    <property type="project" value="TreeGrafter"/>
</dbReference>
<dbReference type="AlphaFoldDB" id="A0A1D9LHG6"/>
<evidence type="ECO:0000256" key="4">
    <source>
        <dbReference type="ARBA" id="ARBA00023125"/>
    </source>
</evidence>
<evidence type="ECO:0000313" key="12">
    <source>
        <dbReference type="Proteomes" id="UP000178776"/>
    </source>
</evidence>
<dbReference type="KEGG" id="cvc:BKX93_12380"/>
<dbReference type="PROSITE" id="PS50110">
    <property type="entry name" value="RESPONSE_REGULATORY"/>
    <property type="match status" value="1"/>
</dbReference>
<dbReference type="STRING" id="1108595.BKX93_12380"/>
<dbReference type="SMART" id="SM00862">
    <property type="entry name" value="Trans_reg_C"/>
    <property type="match status" value="1"/>
</dbReference>
<evidence type="ECO:0000259" key="8">
    <source>
        <dbReference type="PROSITE" id="PS50110"/>
    </source>
</evidence>
<dbReference type="SUPFAM" id="SSF52172">
    <property type="entry name" value="CheY-like"/>
    <property type="match status" value="1"/>
</dbReference>
<evidence type="ECO:0000313" key="11">
    <source>
        <dbReference type="EMBL" id="MEO2217612.1"/>
    </source>
</evidence>
<dbReference type="Proteomes" id="UP000178776">
    <property type="component" value="Chromosome"/>
</dbReference>
<evidence type="ECO:0000256" key="7">
    <source>
        <dbReference type="PROSITE-ProRule" id="PRU01091"/>
    </source>
</evidence>
<keyword evidence="3" id="KW-0805">Transcription regulation</keyword>
<feature type="modified residue" description="4-aspartylphosphate" evidence="6">
    <location>
        <position position="51"/>
    </location>
</feature>
<proteinExistence type="predicted"/>
<dbReference type="InterPro" id="IPR011006">
    <property type="entry name" value="CheY-like_superfamily"/>
</dbReference>
<evidence type="ECO:0000256" key="2">
    <source>
        <dbReference type="ARBA" id="ARBA00023012"/>
    </source>
</evidence>
<keyword evidence="5" id="KW-0804">Transcription</keyword>
<dbReference type="InterPro" id="IPR001789">
    <property type="entry name" value="Sig_transdc_resp-reg_receiver"/>
</dbReference>
<dbReference type="Proteomes" id="UP001455709">
    <property type="component" value="Unassembled WGS sequence"/>
</dbReference>
<reference evidence="10 12" key="1">
    <citation type="submission" date="2016-10" db="EMBL/GenBank/DDBJ databases">
        <title>Chromobacterium muskegensis sp. nov., an insecticidal bacterium isolated from Sphagnum bogs.</title>
        <authorList>
            <person name="Sparks M.E."/>
            <person name="Blackburn M.B."/>
            <person name="Gundersen-Rindal D.E."/>
            <person name="Mitchell A."/>
            <person name="Farrar R."/>
            <person name="Kuhar D."/>
        </authorList>
    </citation>
    <scope>NUCLEOTIDE SEQUENCE [LARGE SCALE GENOMIC DNA]</scope>
    <source>
        <strain evidence="10 12">21-1</strain>
    </source>
</reference>
<feature type="domain" description="Response regulatory" evidence="8">
    <location>
        <begin position="2"/>
        <end position="116"/>
    </location>
</feature>
<dbReference type="Pfam" id="PF00072">
    <property type="entry name" value="Response_reg"/>
    <property type="match status" value="1"/>
</dbReference>
<dbReference type="CDD" id="cd00383">
    <property type="entry name" value="trans_reg_C"/>
    <property type="match status" value="1"/>
</dbReference>
<evidence type="ECO:0000256" key="6">
    <source>
        <dbReference type="PROSITE-ProRule" id="PRU00169"/>
    </source>
</evidence>
<evidence type="ECO:0000256" key="1">
    <source>
        <dbReference type="ARBA" id="ARBA00022553"/>
    </source>
</evidence>
<keyword evidence="2" id="KW-0902">Two-component regulatory system</keyword>
<evidence type="ECO:0000256" key="3">
    <source>
        <dbReference type="ARBA" id="ARBA00023015"/>
    </source>
</evidence>
<feature type="DNA-binding region" description="OmpR/PhoB-type" evidence="7">
    <location>
        <begin position="124"/>
        <end position="218"/>
    </location>
</feature>
<dbReference type="Pfam" id="PF00486">
    <property type="entry name" value="Trans_reg_C"/>
    <property type="match status" value="1"/>
</dbReference>
<organism evidence="10 12">
    <name type="scientific">Chromobacterium vaccinii</name>
    <dbReference type="NCBI Taxonomy" id="1108595"/>
    <lineage>
        <taxon>Bacteria</taxon>
        <taxon>Pseudomonadati</taxon>
        <taxon>Pseudomonadota</taxon>
        <taxon>Betaproteobacteria</taxon>
        <taxon>Neisseriales</taxon>
        <taxon>Chromobacteriaceae</taxon>
        <taxon>Chromobacterium</taxon>
    </lineage>
</organism>
<dbReference type="RefSeq" id="WP_046156262.1">
    <property type="nucleotide sequence ID" value="NZ_CP017707.1"/>
</dbReference>
<dbReference type="PROSITE" id="PS51755">
    <property type="entry name" value="OMPR_PHOB"/>
    <property type="match status" value="1"/>
</dbReference>
<name>A0A1D9LHG6_9NEIS</name>
<evidence type="ECO:0000256" key="5">
    <source>
        <dbReference type="ARBA" id="ARBA00023163"/>
    </source>
</evidence>
<dbReference type="GO" id="GO:0000976">
    <property type="term" value="F:transcription cis-regulatory region binding"/>
    <property type="evidence" value="ECO:0007669"/>
    <property type="project" value="TreeGrafter"/>
</dbReference>
<feature type="domain" description="OmpR/PhoB-type" evidence="9">
    <location>
        <begin position="124"/>
        <end position="218"/>
    </location>
</feature>
<protein>
    <submittedName>
        <fullName evidence="10 11">Response regulator</fullName>
    </submittedName>
</protein>
<dbReference type="InterPro" id="IPR036388">
    <property type="entry name" value="WH-like_DNA-bd_sf"/>
</dbReference>
<dbReference type="Gene3D" id="1.10.10.10">
    <property type="entry name" value="Winged helix-like DNA-binding domain superfamily/Winged helix DNA-binding domain"/>
    <property type="match status" value="1"/>
</dbReference>
<evidence type="ECO:0000259" key="9">
    <source>
        <dbReference type="PROSITE" id="PS51755"/>
    </source>
</evidence>
<reference evidence="11 13" key="2">
    <citation type="submission" date="2024-05" db="EMBL/GenBank/DDBJ databases">
        <authorList>
            <person name="De Oliveira J.P."/>
            <person name="Noriler S.A."/>
            <person name="De Oliveira A.G."/>
            <person name="Sipoli D.S."/>
        </authorList>
    </citation>
    <scope>NUCLEOTIDE SEQUENCE [LARGE SCALE GENOMIC DNA]</scope>
    <source>
        <strain evidence="11 13">LABIM189</strain>
    </source>
</reference>
<keyword evidence="4 7" id="KW-0238">DNA-binding</keyword>
<dbReference type="Gene3D" id="3.40.50.2300">
    <property type="match status" value="1"/>
</dbReference>